<evidence type="ECO:0000313" key="2">
    <source>
        <dbReference type="EnsemblPlants" id="AET2Gv20526400.45"/>
    </source>
</evidence>
<keyword evidence="3" id="KW-1185">Reference proteome</keyword>
<reference evidence="2" key="3">
    <citation type="journal article" date="2017" name="Nature">
        <title>Genome sequence of the progenitor of the wheat D genome Aegilops tauschii.</title>
        <authorList>
            <person name="Luo M.C."/>
            <person name="Gu Y.Q."/>
            <person name="Puiu D."/>
            <person name="Wang H."/>
            <person name="Twardziok S.O."/>
            <person name="Deal K.R."/>
            <person name="Huo N."/>
            <person name="Zhu T."/>
            <person name="Wang L."/>
            <person name="Wang Y."/>
            <person name="McGuire P.E."/>
            <person name="Liu S."/>
            <person name="Long H."/>
            <person name="Ramasamy R.K."/>
            <person name="Rodriguez J.C."/>
            <person name="Van S.L."/>
            <person name="Yuan L."/>
            <person name="Wang Z."/>
            <person name="Xia Z."/>
            <person name="Xiao L."/>
            <person name="Anderson O.D."/>
            <person name="Ouyang S."/>
            <person name="Liang Y."/>
            <person name="Zimin A.V."/>
            <person name="Pertea G."/>
            <person name="Qi P."/>
            <person name="Bennetzen J.L."/>
            <person name="Dai X."/>
            <person name="Dawson M.W."/>
            <person name="Muller H.G."/>
            <person name="Kugler K."/>
            <person name="Rivarola-Duarte L."/>
            <person name="Spannagl M."/>
            <person name="Mayer K.F.X."/>
            <person name="Lu F.H."/>
            <person name="Bevan M.W."/>
            <person name="Leroy P."/>
            <person name="Li P."/>
            <person name="You F.M."/>
            <person name="Sun Q."/>
            <person name="Liu Z."/>
            <person name="Lyons E."/>
            <person name="Wicker T."/>
            <person name="Salzberg S.L."/>
            <person name="Devos K.M."/>
            <person name="Dvorak J."/>
        </authorList>
    </citation>
    <scope>NUCLEOTIDE SEQUENCE [LARGE SCALE GENOMIC DNA]</scope>
    <source>
        <strain evidence="2">cv. AL8/78</strain>
    </source>
</reference>
<evidence type="ECO:0000313" key="3">
    <source>
        <dbReference type="Proteomes" id="UP000015105"/>
    </source>
</evidence>
<reference evidence="2" key="4">
    <citation type="submission" date="2019-03" db="UniProtKB">
        <authorList>
            <consortium name="EnsemblPlants"/>
        </authorList>
    </citation>
    <scope>IDENTIFICATION</scope>
</reference>
<accession>A0A453BJ21</accession>
<protein>
    <submittedName>
        <fullName evidence="2">Uncharacterized protein</fullName>
    </submittedName>
</protein>
<name>A0A453BJ21_AEGTS</name>
<proteinExistence type="predicted"/>
<dbReference type="Gramene" id="AET2Gv20526400.45">
    <property type="protein sequence ID" value="AET2Gv20526400.45"/>
    <property type="gene ID" value="AET2Gv20526400"/>
</dbReference>
<sequence length="142" mass="15684">MMQAKTGDGIAAPGDNQRRGSAADQGQSAAPGRRHGARKKRRMGLRMGELRRRLGSVHGIVLTLFSPRYMRWISTRPGWSTGSSLIEVMQYILSYAYLKYCCGSVLCLSYCKDNTLYAYSLNCSKDEAGKCAGPSNMDIVYV</sequence>
<feature type="region of interest" description="Disordered" evidence="1">
    <location>
        <begin position="1"/>
        <end position="44"/>
    </location>
</feature>
<reference evidence="3" key="1">
    <citation type="journal article" date="2014" name="Science">
        <title>Ancient hybridizations among the ancestral genomes of bread wheat.</title>
        <authorList>
            <consortium name="International Wheat Genome Sequencing Consortium,"/>
            <person name="Marcussen T."/>
            <person name="Sandve S.R."/>
            <person name="Heier L."/>
            <person name="Spannagl M."/>
            <person name="Pfeifer M."/>
            <person name="Jakobsen K.S."/>
            <person name="Wulff B.B."/>
            <person name="Steuernagel B."/>
            <person name="Mayer K.F."/>
            <person name="Olsen O.A."/>
        </authorList>
    </citation>
    <scope>NUCLEOTIDE SEQUENCE [LARGE SCALE GENOMIC DNA]</scope>
    <source>
        <strain evidence="3">cv. AL8/78</strain>
    </source>
</reference>
<organism evidence="2 3">
    <name type="scientific">Aegilops tauschii subsp. strangulata</name>
    <name type="common">Goatgrass</name>
    <dbReference type="NCBI Taxonomy" id="200361"/>
    <lineage>
        <taxon>Eukaryota</taxon>
        <taxon>Viridiplantae</taxon>
        <taxon>Streptophyta</taxon>
        <taxon>Embryophyta</taxon>
        <taxon>Tracheophyta</taxon>
        <taxon>Spermatophyta</taxon>
        <taxon>Magnoliopsida</taxon>
        <taxon>Liliopsida</taxon>
        <taxon>Poales</taxon>
        <taxon>Poaceae</taxon>
        <taxon>BOP clade</taxon>
        <taxon>Pooideae</taxon>
        <taxon>Triticodae</taxon>
        <taxon>Triticeae</taxon>
        <taxon>Triticinae</taxon>
        <taxon>Aegilops</taxon>
    </lineage>
</organism>
<reference evidence="2" key="5">
    <citation type="journal article" date="2021" name="G3 (Bethesda)">
        <title>Aegilops tauschii genome assembly Aet v5.0 features greater sequence contiguity and improved annotation.</title>
        <authorList>
            <person name="Wang L."/>
            <person name="Zhu T."/>
            <person name="Rodriguez J.C."/>
            <person name="Deal K.R."/>
            <person name="Dubcovsky J."/>
            <person name="McGuire P.E."/>
            <person name="Lux T."/>
            <person name="Spannagl M."/>
            <person name="Mayer K.F.X."/>
            <person name="Baldrich P."/>
            <person name="Meyers B.C."/>
            <person name="Huo N."/>
            <person name="Gu Y.Q."/>
            <person name="Zhou H."/>
            <person name="Devos K.M."/>
            <person name="Bennetzen J.L."/>
            <person name="Unver T."/>
            <person name="Budak H."/>
            <person name="Gulick P.J."/>
            <person name="Galiba G."/>
            <person name="Kalapos B."/>
            <person name="Nelson D.R."/>
            <person name="Li P."/>
            <person name="You F.M."/>
            <person name="Luo M.C."/>
            <person name="Dvorak J."/>
        </authorList>
    </citation>
    <scope>NUCLEOTIDE SEQUENCE [LARGE SCALE GENOMIC DNA]</scope>
    <source>
        <strain evidence="2">cv. AL8/78</strain>
    </source>
</reference>
<reference evidence="3" key="2">
    <citation type="journal article" date="2017" name="Nat. Plants">
        <title>The Aegilops tauschii genome reveals multiple impacts of transposons.</title>
        <authorList>
            <person name="Zhao G."/>
            <person name="Zou C."/>
            <person name="Li K."/>
            <person name="Wang K."/>
            <person name="Li T."/>
            <person name="Gao L."/>
            <person name="Zhang X."/>
            <person name="Wang H."/>
            <person name="Yang Z."/>
            <person name="Liu X."/>
            <person name="Jiang W."/>
            <person name="Mao L."/>
            <person name="Kong X."/>
            <person name="Jiao Y."/>
            <person name="Jia J."/>
        </authorList>
    </citation>
    <scope>NUCLEOTIDE SEQUENCE [LARGE SCALE GENOMIC DNA]</scope>
    <source>
        <strain evidence="3">cv. AL8/78</strain>
    </source>
</reference>
<dbReference type="Proteomes" id="UP000015105">
    <property type="component" value="Chromosome 2D"/>
</dbReference>
<dbReference type="EnsemblPlants" id="AET2Gv20526400.45">
    <property type="protein sequence ID" value="AET2Gv20526400.45"/>
    <property type="gene ID" value="AET2Gv20526400"/>
</dbReference>
<feature type="compositionally biased region" description="Basic residues" evidence="1">
    <location>
        <begin position="32"/>
        <end position="44"/>
    </location>
</feature>
<dbReference type="AlphaFoldDB" id="A0A453BJ21"/>
<evidence type="ECO:0000256" key="1">
    <source>
        <dbReference type="SAM" id="MobiDB-lite"/>
    </source>
</evidence>